<feature type="domain" description="Carboxylesterase type B" evidence="1">
    <location>
        <begin position="40"/>
        <end position="517"/>
    </location>
</feature>
<protein>
    <recommendedName>
        <fullName evidence="1">Carboxylesterase type B domain-containing protein</fullName>
    </recommendedName>
</protein>
<evidence type="ECO:0000313" key="2">
    <source>
        <dbReference type="EMBL" id="CAK7208947.1"/>
    </source>
</evidence>
<reference evidence="2 3" key="1">
    <citation type="submission" date="2024-01" db="EMBL/GenBank/DDBJ databases">
        <authorList>
            <person name="Allen C."/>
            <person name="Tagirdzhanova G."/>
        </authorList>
    </citation>
    <scope>NUCLEOTIDE SEQUENCE [LARGE SCALE GENOMIC DNA]</scope>
</reference>
<dbReference type="Proteomes" id="UP001642405">
    <property type="component" value="Unassembled WGS sequence"/>
</dbReference>
<dbReference type="SUPFAM" id="SSF53474">
    <property type="entry name" value="alpha/beta-Hydrolases"/>
    <property type="match status" value="1"/>
</dbReference>
<sequence length="582" mass="64181">MDSSDRMIEVKNGLGSFRARFQACTEKQTAPATAPSEHGVLKCLGISYGQIPRRWAAPRPALTPWKGTQDLTDFGPACPQVHEPLFAVPGLPVFGPPSETSISILARSEDEYRCLNLNVFAPVRLGDEERLEQPPIPLPVLVWVHGGAFRAGCGGTDLYDGSPLVARSVDFGHPVIVVTLNYRLGVLGFVHSQKLLEDAAKQEDVPEHCRSTANLALLDISMAFSWIKHNISCFGGDPSNVTGFGESAGSALLNYMALTPSLYPNIPRMLYSSSTIFSVQLLQGKESQQWMDAICAKNDIPPDSGDSVDRLRRLDIHTLVQSSHFACSSFRPILDGVTIPSDPRSAIFGDARWDPALKEVIFGHCENEAWLKLAYRQGVPPPLESNIAGRMPPVQDLRGRAQNLYNAAMDSRYSWYQSPIPSTLSPGGLAWMALDGHARYYVPGQLLGTSFAKGSEHAVAYRYIFKWTPMQWPENWPATHTADLLPMFLHKSLGAEDMLAARSFADQIVLFASGGSAKANCLQIYAETTGWLSNVFERDGRWTTTKKGEEEFGLSSEAVALWEDVFRVCLDWEQSGWEGMIR</sequence>
<evidence type="ECO:0000259" key="1">
    <source>
        <dbReference type="Pfam" id="PF00135"/>
    </source>
</evidence>
<dbReference type="PANTHER" id="PTHR11559">
    <property type="entry name" value="CARBOXYLESTERASE"/>
    <property type="match status" value="1"/>
</dbReference>
<accession>A0ABP0ANW6</accession>
<comment type="caution">
    <text evidence="2">The sequence shown here is derived from an EMBL/GenBank/DDBJ whole genome shotgun (WGS) entry which is preliminary data.</text>
</comment>
<dbReference type="InterPro" id="IPR050309">
    <property type="entry name" value="Type-B_Carboxylest/Lipase"/>
</dbReference>
<dbReference type="InterPro" id="IPR029058">
    <property type="entry name" value="AB_hydrolase_fold"/>
</dbReference>
<dbReference type="EMBL" id="CAWUHB010000001">
    <property type="protein sequence ID" value="CAK7208947.1"/>
    <property type="molecule type" value="Genomic_DNA"/>
</dbReference>
<dbReference type="Pfam" id="PF00135">
    <property type="entry name" value="COesterase"/>
    <property type="match status" value="1"/>
</dbReference>
<name>A0ABP0ANW6_9PEZI</name>
<gene>
    <name evidence="2" type="ORF">SCUCBS95973_000285</name>
</gene>
<dbReference type="InterPro" id="IPR002018">
    <property type="entry name" value="CarbesteraseB"/>
</dbReference>
<organism evidence="2 3">
    <name type="scientific">Sporothrix curviconia</name>
    <dbReference type="NCBI Taxonomy" id="1260050"/>
    <lineage>
        <taxon>Eukaryota</taxon>
        <taxon>Fungi</taxon>
        <taxon>Dikarya</taxon>
        <taxon>Ascomycota</taxon>
        <taxon>Pezizomycotina</taxon>
        <taxon>Sordariomycetes</taxon>
        <taxon>Sordariomycetidae</taxon>
        <taxon>Ophiostomatales</taxon>
        <taxon>Ophiostomataceae</taxon>
        <taxon>Sporothrix</taxon>
    </lineage>
</organism>
<keyword evidence="3" id="KW-1185">Reference proteome</keyword>
<evidence type="ECO:0000313" key="3">
    <source>
        <dbReference type="Proteomes" id="UP001642405"/>
    </source>
</evidence>
<dbReference type="Gene3D" id="3.40.50.1820">
    <property type="entry name" value="alpha/beta hydrolase"/>
    <property type="match status" value="1"/>
</dbReference>
<proteinExistence type="predicted"/>